<evidence type="ECO:0008006" key="3">
    <source>
        <dbReference type="Google" id="ProtNLM"/>
    </source>
</evidence>
<proteinExistence type="predicted"/>
<dbReference type="PATRIC" id="fig|1330330.3.peg.569"/>
<dbReference type="OrthoDB" id="9809962at2"/>
<dbReference type="PANTHER" id="PTHR43434:SF1">
    <property type="entry name" value="PHOSPHOGLYCOLATE PHOSPHATASE"/>
    <property type="match status" value="1"/>
</dbReference>
<gene>
    <name evidence="1" type="ORF">IX53_02830</name>
</gene>
<dbReference type="AlphaFoldDB" id="A0A0G2ZBH4"/>
<dbReference type="InterPro" id="IPR023214">
    <property type="entry name" value="HAD_sf"/>
</dbReference>
<dbReference type="RefSeq" id="WP_047754064.1">
    <property type="nucleotide sequence ID" value="NZ_CAJUHA010000019.1"/>
</dbReference>
<sequence length="215" mass="24977">MFCYLFDLDGTLTRNSDEEFIRLYFRLIAKHTGNVELTNRIKSAVFIAIETISRNTDGRNNFDRFMENFAMKMGSGTPEYWTDFFMDFYNTTYDELRNFVAPRNEVIETLKKLKSQGHRIVLATNPVFPSIAIEKRIRWIGLNPSDFHYITTMENSYNLKPSAEYYKRILEEINCVPENSIMIGNDPILDGACGKVGIQFIDVSSIEKIIDDMKN</sequence>
<dbReference type="Proteomes" id="UP000035159">
    <property type="component" value="Chromosome"/>
</dbReference>
<dbReference type="InterPro" id="IPR041492">
    <property type="entry name" value="HAD_2"/>
</dbReference>
<dbReference type="SFLD" id="SFLDS00003">
    <property type="entry name" value="Haloacid_Dehalogenase"/>
    <property type="match status" value="1"/>
</dbReference>
<dbReference type="GO" id="GO:0006281">
    <property type="term" value="P:DNA repair"/>
    <property type="evidence" value="ECO:0007669"/>
    <property type="project" value="TreeGrafter"/>
</dbReference>
<dbReference type="CDD" id="cd01427">
    <property type="entry name" value="HAD_like"/>
    <property type="match status" value="1"/>
</dbReference>
<dbReference type="InterPro" id="IPR036412">
    <property type="entry name" value="HAD-like_sf"/>
</dbReference>
<accession>A0A0G2ZBH4</accession>
<dbReference type="SFLD" id="SFLDG01129">
    <property type="entry name" value="C1.5:_HAD__Beta-PGM__Phosphata"/>
    <property type="match status" value="1"/>
</dbReference>
<evidence type="ECO:0000313" key="1">
    <source>
        <dbReference type="EMBL" id="AKI96929.1"/>
    </source>
</evidence>
<dbReference type="Gene3D" id="3.40.50.1000">
    <property type="entry name" value="HAD superfamily/HAD-like"/>
    <property type="match status" value="1"/>
</dbReference>
<reference evidence="1 2" key="1">
    <citation type="submission" date="2015-04" db="EMBL/GenBank/DDBJ databases">
        <title>Complete Genome Sequence of Kosmotoga pacifica SLHLJ1.</title>
        <authorList>
            <person name="Jiang L.J."/>
            <person name="Shao Z.Z."/>
            <person name="Jebbar M."/>
        </authorList>
    </citation>
    <scope>NUCLEOTIDE SEQUENCE [LARGE SCALE GENOMIC DNA]</scope>
    <source>
        <strain evidence="1 2">SLHLJ1</strain>
    </source>
</reference>
<dbReference type="PANTHER" id="PTHR43434">
    <property type="entry name" value="PHOSPHOGLYCOLATE PHOSPHATASE"/>
    <property type="match status" value="1"/>
</dbReference>
<dbReference type="GO" id="GO:0008967">
    <property type="term" value="F:phosphoglycolate phosphatase activity"/>
    <property type="evidence" value="ECO:0007669"/>
    <property type="project" value="TreeGrafter"/>
</dbReference>
<dbReference type="InterPro" id="IPR050155">
    <property type="entry name" value="HAD-like_hydrolase_sf"/>
</dbReference>
<keyword evidence="2" id="KW-1185">Reference proteome</keyword>
<protein>
    <recommendedName>
        <fullName evidence="3">HAD family hydrolase</fullName>
    </recommendedName>
</protein>
<dbReference type="Pfam" id="PF13419">
    <property type="entry name" value="HAD_2"/>
    <property type="match status" value="1"/>
</dbReference>
<dbReference type="SUPFAM" id="SSF56784">
    <property type="entry name" value="HAD-like"/>
    <property type="match status" value="1"/>
</dbReference>
<evidence type="ECO:0000313" key="2">
    <source>
        <dbReference type="Proteomes" id="UP000035159"/>
    </source>
</evidence>
<dbReference type="Gene3D" id="1.10.150.520">
    <property type="match status" value="1"/>
</dbReference>
<dbReference type="KEGG" id="kpf:IX53_02830"/>
<dbReference type="EMBL" id="CP011232">
    <property type="protein sequence ID" value="AKI96929.1"/>
    <property type="molecule type" value="Genomic_DNA"/>
</dbReference>
<dbReference type="STRING" id="1330330.IX53_02830"/>
<dbReference type="GO" id="GO:0005829">
    <property type="term" value="C:cytosol"/>
    <property type="evidence" value="ECO:0007669"/>
    <property type="project" value="TreeGrafter"/>
</dbReference>
<organism evidence="1 2">
    <name type="scientific">Kosmotoga pacifica</name>
    <dbReference type="NCBI Taxonomy" id="1330330"/>
    <lineage>
        <taxon>Bacteria</taxon>
        <taxon>Thermotogati</taxon>
        <taxon>Thermotogota</taxon>
        <taxon>Thermotogae</taxon>
        <taxon>Kosmotogales</taxon>
        <taxon>Kosmotogaceae</taxon>
        <taxon>Kosmotoga</taxon>
    </lineage>
</organism>
<name>A0A0G2ZBH4_9BACT</name>